<keyword evidence="1" id="KW-1133">Transmembrane helix</keyword>
<dbReference type="Proteomes" id="UP000233256">
    <property type="component" value="Unassembled WGS sequence"/>
</dbReference>
<evidence type="ECO:0000313" key="3">
    <source>
        <dbReference type="Proteomes" id="UP000233256"/>
    </source>
</evidence>
<dbReference type="AlphaFoldDB" id="A0A2N1PQ04"/>
<feature type="transmembrane region" description="Helical" evidence="1">
    <location>
        <begin position="40"/>
        <end position="58"/>
    </location>
</feature>
<organism evidence="2 3">
    <name type="scientific">Candidatus Wallbacteria bacterium HGW-Wallbacteria-1</name>
    <dbReference type="NCBI Taxonomy" id="2013854"/>
    <lineage>
        <taxon>Bacteria</taxon>
        <taxon>Candidatus Walliibacteriota</taxon>
    </lineage>
</organism>
<comment type="caution">
    <text evidence="2">The sequence shown here is derived from an EMBL/GenBank/DDBJ whole genome shotgun (WGS) entry which is preliminary data.</text>
</comment>
<evidence type="ECO:0000256" key="1">
    <source>
        <dbReference type="SAM" id="Phobius"/>
    </source>
</evidence>
<sequence length="386" mass="41147">MQSRSSRSKVEELPSCAELKGTEQMSIEMKGPKMSLIKTPLARIFAIPAVAIMIFLTFSNAACSEEELLPCGLPVGKAIPLNLCGKGPSIGGFADLGVRYCAQPLLRESKPSSINDPEQLLLLISKRARSLIPFCSAGNDISSDVKGTAGTVDAGVGKAEPVAVPRMGPSPEAMGSLAEIWASLALNHSFKPPLQSLMDPMWNGRIDTMGWEIQGLLDGSADGGDPADTLDYIAELAESLVKGVAGDNVADMLTLVQGSRNFKVFRGMKVDFFISLDESGAPTGTSMVFGEKGFAGPVRVLVGLDLKGGIRKVKLIEHMENWQDFDISAWLDGFSGRKLASEPAGEKRPAILNGLSAITFAVKRSLFVFERFRGTLSNLTPAGGIR</sequence>
<dbReference type="EMBL" id="PGXC01000005">
    <property type="protein sequence ID" value="PKK90416.1"/>
    <property type="molecule type" value="Genomic_DNA"/>
</dbReference>
<gene>
    <name evidence="2" type="ORF">CVV64_08610</name>
</gene>
<evidence type="ECO:0008006" key="4">
    <source>
        <dbReference type="Google" id="ProtNLM"/>
    </source>
</evidence>
<keyword evidence="1" id="KW-0472">Membrane</keyword>
<evidence type="ECO:0000313" key="2">
    <source>
        <dbReference type="EMBL" id="PKK90416.1"/>
    </source>
</evidence>
<name>A0A2N1PQ04_9BACT</name>
<keyword evidence="1" id="KW-0812">Transmembrane</keyword>
<accession>A0A2N1PQ04</accession>
<protein>
    <recommendedName>
        <fullName evidence="4">FMN-binding domain-containing protein</fullName>
    </recommendedName>
</protein>
<proteinExistence type="predicted"/>
<reference evidence="2 3" key="1">
    <citation type="journal article" date="2017" name="ISME J.">
        <title>Potential for microbial H2 and metal transformations associated with novel bacteria and archaea in deep terrestrial subsurface sediments.</title>
        <authorList>
            <person name="Hernsdorf A.W."/>
            <person name="Amano Y."/>
            <person name="Miyakawa K."/>
            <person name="Ise K."/>
            <person name="Suzuki Y."/>
            <person name="Anantharaman K."/>
            <person name="Probst A."/>
            <person name="Burstein D."/>
            <person name="Thomas B.C."/>
            <person name="Banfield J.F."/>
        </authorList>
    </citation>
    <scope>NUCLEOTIDE SEQUENCE [LARGE SCALE GENOMIC DNA]</scope>
    <source>
        <strain evidence="2">HGW-Wallbacteria-1</strain>
    </source>
</reference>